<evidence type="ECO:0000313" key="3">
    <source>
        <dbReference type="EMBL" id="MCP9001902.1"/>
    </source>
</evidence>
<organism evidence="3 4">
    <name type="scientific">Pseudarthrobacter humi</name>
    <dbReference type="NCBI Taxonomy" id="2952523"/>
    <lineage>
        <taxon>Bacteria</taxon>
        <taxon>Bacillati</taxon>
        <taxon>Actinomycetota</taxon>
        <taxon>Actinomycetes</taxon>
        <taxon>Micrococcales</taxon>
        <taxon>Micrococcaceae</taxon>
        <taxon>Pseudarthrobacter</taxon>
    </lineage>
</organism>
<dbReference type="InterPro" id="IPR006076">
    <property type="entry name" value="FAD-dep_OxRdtase"/>
</dbReference>
<dbReference type="Gene3D" id="3.30.9.10">
    <property type="entry name" value="D-Amino Acid Oxidase, subunit A, domain 2"/>
    <property type="match status" value="1"/>
</dbReference>
<name>A0ABT1LTW5_9MICC</name>
<dbReference type="Pfam" id="PF01266">
    <property type="entry name" value="DAO"/>
    <property type="match status" value="1"/>
</dbReference>
<dbReference type="SUPFAM" id="SSF51905">
    <property type="entry name" value="FAD/NAD(P)-binding domain"/>
    <property type="match status" value="1"/>
</dbReference>
<dbReference type="Gene3D" id="3.50.50.60">
    <property type="entry name" value="FAD/NAD(P)-binding domain"/>
    <property type="match status" value="1"/>
</dbReference>
<keyword evidence="1" id="KW-0560">Oxidoreductase</keyword>
<dbReference type="PROSITE" id="PS51257">
    <property type="entry name" value="PROKAR_LIPOPROTEIN"/>
    <property type="match status" value="1"/>
</dbReference>
<dbReference type="InterPro" id="IPR036188">
    <property type="entry name" value="FAD/NAD-bd_sf"/>
</dbReference>
<comment type="caution">
    <text evidence="3">The sequence shown here is derived from an EMBL/GenBank/DDBJ whole genome shotgun (WGS) entry which is preliminary data.</text>
</comment>
<dbReference type="EMBL" id="JANCLV010000021">
    <property type="protein sequence ID" value="MCP9001902.1"/>
    <property type="molecule type" value="Genomic_DNA"/>
</dbReference>
<dbReference type="Proteomes" id="UP001524318">
    <property type="component" value="Unassembled WGS sequence"/>
</dbReference>
<dbReference type="PANTHER" id="PTHR13847">
    <property type="entry name" value="SARCOSINE DEHYDROGENASE-RELATED"/>
    <property type="match status" value="1"/>
</dbReference>
<sequence>MQHKVIVVGAGVIGCCLADELTRRGASVTVIDAAEVGSATSAATFAWVNSNNKSPEEYSNLNLLGLQAHERSAARGGGRWFHQTGNVQIAQSNDELEALHHKVEKLASNGYEVRLLTPDQVRELEPALEASRLTGGAFYPKEGWIDTLTMCSSLLNRAIEAGAAFAPYQTVTNIQPNRVTTQTPDGRVHEYEADTIILAAGNGNRKILAGAGIDFPTLEPSGSGAEGDAKNAGIGIISTTGPVASGIRHIVRANGIAMRPARNGGITFADHPTGGKWDIDDPRIWTVPALLLERARELYPALKTVATENVSLGIRVLPEDGLTIADRVTDHPSIYTVATHSGVTLSAHLAEAVADEVLTGNRHTSLQAFGLSRFAAL</sequence>
<protein>
    <submittedName>
        <fullName evidence="3">FAD-binding oxidoreductase</fullName>
    </submittedName>
</protein>
<proteinExistence type="predicted"/>
<gene>
    <name evidence="3" type="ORF">NFC73_19535</name>
</gene>
<keyword evidence="4" id="KW-1185">Reference proteome</keyword>
<accession>A0ABT1LTW5</accession>
<dbReference type="RefSeq" id="WP_254752974.1">
    <property type="nucleotide sequence ID" value="NZ_JANCLV010000021.1"/>
</dbReference>
<evidence type="ECO:0000256" key="1">
    <source>
        <dbReference type="ARBA" id="ARBA00023002"/>
    </source>
</evidence>
<dbReference type="PANTHER" id="PTHR13847:SF289">
    <property type="entry name" value="GLYCINE OXIDASE"/>
    <property type="match status" value="1"/>
</dbReference>
<evidence type="ECO:0000313" key="4">
    <source>
        <dbReference type="Proteomes" id="UP001524318"/>
    </source>
</evidence>
<reference evidence="3 4" key="1">
    <citation type="submission" date="2022-06" db="EMBL/GenBank/DDBJ databases">
        <title>Pseudarthrobacter sp. strain RMG13 Genome sequencing and assembly.</title>
        <authorList>
            <person name="Kim I."/>
        </authorList>
    </citation>
    <scope>NUCLEOTIDE SEQUENCE [LARGE SCALE GENOMIC DNA]</scope>
    <source>
        <strain evidence="3 4">RMG13</strain>
    </source>
</reference>
<evidence type="ECO:0000259" key="2">
    <source>
        <dbReference type="Pfam" id="PF01266"/>
    </source>
</evidence>
<feature type="domain" description="FAD dependent oxidoreductase" evidence="2">
    <location>
        <begin position="4"/>
        <end position="355"/>
    </location>
</feature>